<dbReference type="InterPro" id="IPR036467">
    <property type="entry name" value="LS/RS_sf"/>
</dbReference>
<feature type="binding site" evidence="7">
    <location>
        <position position="114"/>
    </location>
    <ligand>
        <name>5-amino-6-(D-ribitylamino)uracil</name>
        <dbReference type="ChEBI" id="CHEBI:15934"/>
    </ligand>
</feature>
<dbReference type="GO" id="GO:0000906">
    <property type="term" value="F:6,7-dimethyl-8-ribityllumazine synthase activity"/>
    <property type="evidence" value="ECO:0007669"/>
    <property type="project" value="UniProtKB-UniRule"/>
</dbReference>
<evidence type="ECO:0000256" key="3">
    <source>
        <dbReference type="ARBA" id="ARBA00012664"/>
    </source>
</evidence>
<comment type="pathway">
    <text evidence="1 7">Cofactor biosynthesis; riboflavin biosynthesis; riboflavin from 2-hydroxy-3-oxobutyl phosphate and 5-amino-6-(D-ribitylamino)uracil: step 1/2.</text>
</comment>
<dbReference type="AlphaFoldDB" id="A0A2M8EQF4"/>
<evidence type="ECO:0000256" key="6">
    <source>
        <dbReference type="ARBA" id="ARBA00048785"/>
    </source>
</evidence>
<dbReference type="EC" id="2.5.1.78" evidence="3 7"/>
<protein>
    <recommendedName>
        <fullName evidence="3 7">6,7-dimethyl-8-ribityllumazine synthase</fullName>
        <shortName evidence="7">DMRL synthase</shortName>
        <shortName evidence="7">LS</shortName>
        <shortName evidence="7">Lumazine synthase</shortName>
        <ecNumber evidence="3 7">2.5.1.78</ecNumber>
    </recommendedName>
</protein>
<name>A0A2M8EQF4_9BACT</name>
<dbReference type="SUPFAM" id="SSF52121">
    <property type="entry name" value="Lumazine synthase"/>
    <property type="match status" value="1"/>
</dbReference>
<comment type="similarity">
    <text evidence="2 7">Belongs to the DMRL synthase family.</text>
</comment>
<dbReference type="NCBIfam" id="TIGR00114">
    <property type="entry name" value="lumazine-synth"/>
    <property type="match status" value="1"/>
</dbReference>
<comment type="caution">
    <text evidence="8">The sequence shown here is derived from an EMBL/GenBank/DDBJ whole genome shotgun (WGS) entry which is preliminary data.</text>
</comment>
<keyword evidence="4 7" id="KW-0686">Riboflavin biosynthesis</keyword>
<sequence length="156" mass="17283">MQIEQNPDVMPSMKGAKIAILQASWYHEYIDKMAEKCASLLQEAGCSELERHILPGSLELPLAAQSLMRNSKYDAVICFGAIMKGETYHFDMIMNMCADGFNKVMLSEGVPIIMEVVPVSDVAQLIARSGDDNFNKGIEAAIAAARIIDWRRQTLS</sequence>
<keyword evidence="5 7" id="KW-0808">Transferase</keyword>
<evidence type="ECO:0000256" key="1">
    <source>
        <dbReference type="ARBA" id="ARBA00004917"/>
    </source>
</evidence>
<evidence type="ECO:0000256" key="5">
    <source>
        <dbReference type="ARBA" id="ARBA00022679"/>
    </source>
</evidence>
<feature type="active site" description="Proton donor" evidence="7">
    <location>
        <position position="89"/>
    </location>
</feature>
<dbReference type="Gene3D" id="3.40.50.960">
    <property type="entry name" value="Lumazine/riboflavin synthase"/>
    <property type="match status" value="1"/>
</dbReference>
<dbReference type="EMBL" id="PFSI01000004">
    <property type="protein sequence ID" value="PJC24952.1"/>
    <property type="molecule type" value="Genomic_DNA"/>
</dbReference>
<feature type="binding site" evidence="7">
    <location>
        <begin position="57"/>
        <end position="59"/>
    </location>
    <ligand>
        <name>5-amino-6-(D-ribitylamino)uracil</name>
        <dbReference type="ChEBI" id="CHEBI:15934"/>
    </ligand>
</feature>
<dbReference type="Pfam" id="PF00885">
    <property type="entry name" value="DMRL_synthase"/>
    <property type="match status" value="1"/>
</dbReference>
<feature type="binding site" evidence="7">
    <location>
        <begin position="81"/>
        <end position="83"/>
    </location>
    <ligand>
        <name>5-amino-6-(D-ribitylamino)uracil</name>
        <dbReference type="ChEBI" id="CHEBI:15934"/>
    </ligand>
</feature>
<evidence type="ECO:0000256" key="4">
    <source>
        <dbReference type="ARBA" id="ARBA00022619"/>
    </source>
</evidence>
<accession>A0A2M8EQF4</accession>
<dbReference type="InterPro" id="IPR002180">
    <property type="entry name" value="LS/RS"/>
</dbReference>
<dbReference type="GO" id="GO:0009349">
    <property type="term" value="C:riboflavin synthase complex"/>
    <property type="evidence" value="ECO:0007669"/>
    <property type="project" value="UniProtKB-UniRule"/>
</dbReference>
<dbReference type="GO" id="GO:0009231">
    <property type="term" value="P:riboflavin biosynthetic process"/>
    <property type="evidence" value="ECO:0007669"/>
    <property type="project" value="UniProtKB-UniRule"/>
</dbReference>
<evidence type="ECO:0000313" key="8">
    <source>
        <dbReference type="EMBL" id="PJC24952.1"/>
    </source>
</evidence>
<organism evidence="8 9">
    <name type="scientific">Candidatus Uhrbacteria bacterium CG_4_9_14_0_2_um_filter_41_50</name>
    <dbReference type="NCBI Taxonomy" id="1975031"/>
    <lineage>
        <taxon>Bacteria</taxon>
        <taxon>Candidatus Uhriibacteriota</taxon>
    </lineage>
</organism>
<evidence type="ECO:0000256" key="2">
    <source>
        <dbReference type="ARBA" id="ARBA00007424"/>
    </source>
</evidence>
<dbReference type="Proteomes" id="UP000230251">
    <property type="component" value="Unassembled WGS sequence"/>
</dbReference>
<reference evidence="9" key="1">
    <citation type="submission" date="2017-09" db="EMBL/GenBank/DDBJ databases">
        <title>Depth-based differentiation of microbial function through sediment-hosted aquifers and enrichment of novel symbionts in the deep terrestrial subsurface.</title>
        <authorList>
            <person name="Probst A.J."/>
            <person name="Ladd B."/>
            <person name="Jarett J.K."/>
            <person name="Geller-Mcgrath D.E."/>
            <person name="Sieber C.M.K."/>
            <person name="Emerson J.B."/>
            <person name="Anantharaman K."/>
            <person name="Thomas B.C."/>
            <person name="Malmstrom R."/>
            <person name="Stieglmeier M."/>
            <person name="Klingl A."/>
            <person name="Woyke T."/>
            <person name="Ryan C.M."/>
            <person name="Banfield J.F."/>
        </authorList>
    </citation>
    <scope>NUCLEOTIDE SEQUENCE [LARGE SCALE GENOMIC DNA]</scope>
</reference>
<comment type="catalytic activity">
    <reaction evidence="6 7">
        <text>(2S)-2-hydroxy-3-oxobutyl phosphate + 5-amino-6-(D-ribitylamino)uracil = 6,7-dimethyl-8-(1-D-ribityl)lumazine + phosphate + 2 H2O + H(+)</text>
        <dbReference type="Rhea" id="RHEA:26152"/>
        <dbReference type="ChEBI" id="CHEBI:15377"/>
        <dbReference type="ChEBI" id="CHEBI:15378"/>
        <dbReference type="ChEBI" id="CHEBI:15934"/>
        <dbReference type="ChEBI" id="CHEBI:43474"/>
        <dbReference type="ChEBI" id="CHEBI:58201"/>
        <dbReference type="ChEBI" id="CHEBI:58830"/>
        <dbReference type="EC" id="2.5.1.78"/>
    </reaction>
</comment>
<dbReference type="UniPathway" id="UPA00275">
    <property type="reaction ID" value="UER00404"/>
</dbReference>
<comment type="function">
    <text evidence="7">Catalyzes the formation of 6,7-dimethyl-8-ribityllumazine by condensation of 5-amino-6-(D-ribitylamino)uracil with 3,4-dihydroxy-2-butanone 4-phosphate. This is the penultimate step in the biosynthesis of riboflavin.</text>
</comment>
<feature type="binding site" evidence="7">
    <location>
        <begin position="86"/>
        <end position="87"/>
    </location>
    <ligand>
        <name>(2S)-2-hydroxy-3-oxobutyl phosphate</name>
        <dbReference type="ChEBI" id="CHEBI:58830"/>
    </ligand>
</feature>
<dbReference type="InterPro" id="IPR034964">
    <property type="entry name" value="LS"/>
</dbReference>
<evidence type="ECO:0000256" key="7">
    <source>
        <dbReference type="HAMAP-Rule" id="MF_00178"/>
    </source>
</evidence>
<evidence type="ECO:0000313" key="9">
    <source>
        <dbReference type="Proteomes" id="UP000230251"/>
    </source>
</evidence>
<dbReference type="PANTHER" id="PTHR21058">
    <property type="entry name" value="6,7-DIMETHYL-8-RIBITYLLUMAZINE SYNTHASE DMRL SYNTHASE LUMAZINE SYNTHASE"/>
    <property type="match status" value="1"/>
</dbReference>
<dbReference type="HAMAP" id="MF_00178">
    <property type="entry name" value="Lumazine_synth"/>
    <property type="match status" value="1"/>
</dbReference>
<dbReference type="CDD" id="cd09209">
    <property type="entry name" value="Lumazine_synthase-I"/>
    <property type="match status" value="1"/>
</dbReference>
<feature type="binding site" evidence="7">
    <location>
        <position position="25"/>
    </location>
    <ligand>
        <name>5-amino-6-(D-ribitylamino)uracil</name>
        <dbReference type="ChEBI" id="CHEBI:15934"/>
    </ligand>
</feature>
<proteinExistence type="inferred from homology"/>
<gene>
    <name evidence="7 8" type="primary">ribH</name>
    <name evidence="8" type="ORF">CO057_00170</name>
</gene>
<dbReference type="PANTHER" id="PTHR21058:SF0">
    <property type="entry name" value="6,7-DIMETHYL-8-RIBITYLLUMAZINE SYNTHASE"/>
    <property type="match status" value="1"/>
</dbReference>
<feature type="binding site" evidence="7">
    <location>
        <position position="128"/>
    </location>
    <ligand>
        <name>(2S)-2-hydroxy-3-oxobutyl phosphate</name>
        <dbReference type="ChEBI" id="CHEBI:58830"/>
    </ligand>
</feature>